<dbReference type="EMBL" id="JAKGTH010000008">
    <property type="protein sequence ID" value="MCF4101535.1"/>
    <property type="molecule type" value="Genomic_DNA"/>
</dbReference>
<dbReference type="RefSeq" id="WP_236133688.1">
    <property type="nucleotide sequence ID" value="NZ_JAKGTH010000008.1"/>
</dbReference>
<sequence>MTLKLLRIFSICSLIIFSSSIYAQGDLMVMPKRLVFDGSQRAQEINLANTGTDSTTYAISIVQYKMTEEGNFVEISDPEENQRFATNFLRYYPRRVTLAPNEAQTVRIQVTRTGDLENGEYRSHIYFRAVEKQVALGEEAKEDSEGISINIKTVFGISIPIIIREGESTTTIDLDDLNLDTSETAPKLSLAIKRSGNMSVYGTLSVKHISPTGTTIEVGLVKGIAVYTPNIKRDFSLNLFQSPEIDYTSGKLLVTYSDENGKLLGKNEFTIK</sequence>
<evidence type="ECO:0000313" key="2">
    <source>
        <dbReference type="EMBL" id="MCF4101535.1"/>
    </source>
</evidence>
<feature type="signal peptide" evidence="1">
    <location>
        <begin position="1"/>
        <end position="23"/>
    </location>
</feature>
<protein>
    <submittedName>
        <fullName evidence="2">Molecular chaperone</fullName>
    </submittedName>
</protein>
<keyword evidence="1" id="KW-0732">Signal</keyword>
<organism evidence="2 3">
    <name type="scientific">Gillisia lutea</name>
    <dbReference type="NCBI Taxonomy" id="2909668"/>
    <lineage>
        <taxon>Bacteria</taxon>
        <taxon>Pseudomonadati</taxon>
        <taxon>Bacteroidota</taxon>
        <taxon>Flavobacteriia</taxon>
        <taxon>Flavobacteriales</taxon>
        <taxon>Flavobacteriaceae</taxon>
        <taxon>Gillisia</taxon>
    </lineage>
</organism>
<accession>A0ABS9EIC7</accession>
<keyword evidence="3" id="KW-1185">Reference proteome</keyword>
<dbReference type="InterPro" id="IPR008962">
    <property type="entry name" value="PapD-like_sf"/>
</dbReference>
<dbReference type="SUPFAM" id="SSF49354">
    <property type="entry name" value="PapD-like"/>
    <property type="match status" value="1"/>
</dbReference>
<name>A0ABS9EIC7_9FLAO</name>
<proteinExistence type="predicted"/>
<dbReference type="Proteomes" id="UP001179363">
    <property type="component" value="Unassembled WGS sequence"/>
</dbReference>
<feature type="chain" id="PRO_5046623618" evidence="1">
    <location>
        <begin position="24"/>
        <end position="272"/>
    </location>
</feature>
<evidence type="ECO:0000256" key="1">
    <source>
        <dbReference type="SAM" id="SignalP"/>
    </source>
</evidence>
<dbReference type="Gene3D" id="2.60.40.10">
    <property type="entry name" value="Immunoglobulins"/>
    <property type="match status" value="1"/>
</dbReference>
<gene>
    <name evidence="2" type="ORF">L1I30_07650</name>
</gene>
<reference evidence="2" key="1">
    <citation type="submission" date="2022-01" db="EMBL/GenBank/DDBJ databases">
        <title>Gillisia lutea sp. nov., isolated from marine plastic residues from the Malvarosa beach (Valencia, Spain).</title>
        <authorList>
            <person name="Vidal-Verdu A."/>
            <person name="Molina-Menor E."/>
            <person name="Satari L."/>
            <person name="Pascual J."/>
            <person name="Pereto J."/>
            <person name="Porcar M."/>
        </authorList>
    </citation>
    <scope>NUCLEOTIDE SEQUENCE</scope>
    <source>
        <strain evidence="2">M10.2A</strain>
    </source>
</reference>
<dbReference type="InterPro" id="IPR013783">
    <property type="entry name" value="Ig-like_fold"/>
</dbReference>
<comment type="caution">
    <text evidence="2">The sequence shown here is derived from an EMBL/GenBank/DDBJ whole genome shotgun (WGS) entry which is preliminary data.</text>
</comment>
<evidence type="ECO:0000313" key="3">
    <source>
        <dbReference type="Proteomes" id="UP001179363"/>
    </source>
</evidence>